<dbReference type="PANTHER" id="PTHR11895">
    <property type="entry name" value="TRANSAMIDASE"/>
    <property type="match status" value="1"/>
</dbReference>
<dbReference type="Proteomes" id="UP000019151">
    <property type="component" value="Chromosome"/>
</dbReference>
<dbReference type="HOGENOM" id="CLU_009600_0_3_0"/>
<gene>
    <name evidence="3" type="ORF">J421_0659</name>
</gene>
<dbReference type="OrthoDB" id="9811471at2"/>
<organism evidence="3 4">
    <name type="scientific">Gemmatirosa kalamazoonensis</name>
    <dbReference type="NCBI Taxonomy" id="861299"/>
    <lineage>
        <taxon>Bacteria</taxon>
        <taxon>Pseudomonadati</taxon>
        <taxon>Gemmatimonadota</taxon>
        <taxon>Gemmatimonadia</taxon>
        <taxon>Gemmatimonadales</taxon>
        <taxon>Gemmatimonadaceae</taxon>
        <taxon>Gemmatirosa</taxon>
    </lineage>
</organism>
<dbReference type="EMBL" id="CP007128">
    <property type="protein sequence ID" value="AHG88196.1"/>
    <property type="molecule type" value="Genomic_DNA"/>
</dbReference>
<feature type="region of interest" description="Disordered" evidence="1">
    <location>
        <begin position="55"/>
        <end position="90"/>
    </location>
</feature>
<evidence type="ECO:0000313" key="4">
    <source>
        <dbReference type="Proteomes" id="UP000019151"/>
    </source>
</evidence>
<dbReference type="InterPro" id="IPR023631">
    <property type="entry name" value="Amidase_dom"/>
</dbReference>
<dbReference type="AlphaFoldDB" id="W0RBP4"/>
<accession>W0RBP4</accession>
<dbReference type="eggNOG" id="COG0154">
    <property type="taxonomic scope" value="Bacteria"/>
</dbReference>
<dbReference type="InterPro" id="IPR006311">
    <property type="entry name" value="TAT_signal"/>
</dbReference>
<dbReference type="PANTHER" id="PTHR11895:SF73">
    <property type="entry name" value="AMIDASE FAMILY PROTEIN"/>
    <property type="match status" value="1"/>
</dbReference>
<feature type="compositionally biased region" description="Low complexity" evidence="1">
    <location>
        <begin position="55"/>
        <end position="68"/>
    </location>
</feature>
<feature type="domain" description="Amidase" evidence="2">
    <location>
        <begin position="155"/>
        <end position="396"/>
    </location>
</feature>
<dbReference type="InParanoid" id="W0RBP4"/>
<evidence type="ECO:0000313" key="3">
    <source>
        <dbReference type="EMBL" id="AHG88196.1"/>
    </source>
</evidence>
<feature type="compositionally biased region" description="Pro residues" evidence="1">
    <location>
        <begin position="69"/>
        <end position="78"/>
    </location>
</feature>
<protein>
    <submittedName>
        <fullName evidence="3">Amidase</fullName>
    </submittedName>
</protein>
<dbReference type="Pfam" id="PF01425">
    <property type="entry name" value="Amidase"/>
    <property type="match status" value="1"/>
</dbReference>
<dbReference type="STRING" id="861299.J421_0659"/>
<dbReference type="InterPro" id="IPR000120">
    <property type="entry name" value="Amidase"/>
</dbReference>
<dbReference type="RefSeq" id="WP_025409741.1">
    <property type="nucleotide sequence ID" value="NZ_CP007128.1"/>
</dbReference>
<dbReference type="SUPFAM" id="SSF75304">
    <property type="entry name" value="Amidase signature (AS) enzymes"/>
    <property type="match status" value="1"/>
</dbReference>
<proteinExistence type="predicted"/>
<dbReference type="Gene3D" id="3.90.1300.10">
    <property type="entry name" value="Amidase signature (AS) domain"/>
    <property type="match status" value="1"/>
</dbReference>
<dbReference type="InterPro" id="IPR036928">
    <property type="entry name" value="AS_sf"/>
</dbReference>
<keyword evidence="4" id="KW-1185">Reference proteome</keyword>
<dbReference type="GO" id="GO:0050567">
    <property type="term" value="F:glutaminyl-tRNA synthase (glutamine-hydrolyzing) activity"/>
    <property type="evidence" value="ECO:0007669"/>
    <property type="project" value="TreeGrafter"/>
</dbReference>
<evidence type="ECO:0000259" key="2">
    <source>
        <dbReference type="Pfam" id="PF01425"/>
    </source>
</evidence>
<dbReference type="KEGG" id="gba:J421_0659"/>
<sequence>MESIPVDRPEDLLEAAFPELERRAEEAADTTGVDRRAFLFASIAAAAATTFGAHTGRAQPPAATAGQPPAQPQVPPYPLGNGEPPAEQFMPYPGGTGALMEKLVREKGPAAFQRATFPLAPWSGPVPTSDEDLAFLPAHRISALIKAKKLTSARITKIYLDRLERLNPTLLFAVTILRDQAMAEAAERDREIAAGTWRGPLHGVPYGVKDLFATKGIATTWGAKDFETRVIDDDAEVVRRLRDAGAVLLAKLSTGLFAQNDQWFGGRTNNPWNLSQGSSGSSAGPASATAAGCVAFGIGTETQGSIVSPSLRCGTSALRPTFGRVSRYGGMVLAWTQDRVGPITRTVEDAAMVFNVIHGVDEKDPSTVTTPFKFDPSIKLASLRVGVDPQAPKELVDKLKALGMAPRDIGPRPTVPGIRGEGLDVEGAAAFDDYVVRKAKEIGLDLNTVVAMPNPRNAPYPGTSPTATAGTPMAAADWDPRFVQGRIMKAYDFVQNQRRRYVLVQRWAEFMKDLDLFIGAPGADIAPNAQTGHPCAVVPYKFDVPQQVGGGRGATAPAQPAPELKPQPIGGVITGNLYNDDLILSVAHQFQKNTDIHLKRPAI</sequence>
<dbReference type="PROSITE" id="PS51318">
    <property type="entry name" value="TAT"/>
    <property type="match status" value="1"/>
</dbReference>
<name>W0RBP4_9BACT</name>
<reference evidence="3 4" key="1">
    <citation type="journal article" date="2014" name="Genome Announc.">
        <title>Genome Sequence and Methylome of Soil Bacterium Gemmatirosa kalamazoonensis KBS708T, a Member of the Rarely Cultivated Gemmatimonadetes Phylum.</title>
        <authorList>
            <person name="Debruyn J.M."/>
            <person name="Radosevich M."/>
            <person name="Wommack K.E."/>
            <person name="Polson S.W."/>
            <person name="Hauser L.J."/>
            <person name="Fawaz M.N."/>
            <person name="Korlach J."/>
            <person name="Tsai Y.C."/>
        </authorList>
    </citation>
    <scope>NUCLEOTIDE SEQUENCE [LARGE SCALE GENOMIC DNA]</scope>
    <source>
        <strain evidence="3 4">KBS708</strain>
    </source>
</reference>
<evidence type="ECO:0000256" key="1">
    <source>
        <dbReference type="SAM" id="MobiDB-lite"/>
    </source>
</evidence>